<sequence>MFRAHAIIAVLLAVVLGLAPRVFAQGGVTMGDEPGFLVAAPTNVNKTLQLQGGLGHIAQADFTSGLGSVSVTRASLSADYSIFHLSYDIDYFKWAGKDGLGRRFDTGGAVTPWETLQDITLQARLLNNELTDNWRYWVNAEVNASYEKVAPGAVGVGVDGGVAYDFWDGWMLGLTARSVALSALNSDLFGDLELGLAVAVSQKTLRRTLQSVGLLQDSKPGSEHIALNFALSTQEKTYRLAPDNAIYESGYLGVAQSKVGLYLDYMPNKALTFSVGPEFHYNRKYKLYNKAGSYKSSHDLDNALGGFARILWRF</sequence>
<feature type="signal peptide" evidence="1">
    <location>
        <begin position="1"/>
        <end position="24"/>
    </location>
</feature>
<evidence type="ECO:0000313" key="2">
    <source>
        <dbReference type="EMBL" id="MEZ7197626.1"/>
    </source>
</evidence>
<evidence type="ECO:0000313" key="3">
    <source>
        <dbReference type="Proteomes" id="UP001568698"/>
    </source>
</evidence>
<feature type="chain" id="PRO_5045808126" description="Porin" evidence="1">
    <location>
        <begin position="25"/>
        <end position="314"/>
    </location>
</feature>
<dbReference type="EMBL" id="JBGLYH010000037">
    <property type="protein sequence ID" value="MEZ7197626.1"/>
    <property type="molecule type" value="Genomic_DNA"/>
</dbReference>
<reference evidence="2 3" key="1">
    <citation type="submission" date="2024-08" db="EMBL/GenBank/DDBJ databases">
        <title>Sulfate-reducing bacteria isolated from formation water of the oil field in Kazakhstan and description of Pseudodesulfovibrio sp.</title>
        <authorList>
            <person name="Bidzhieva S.K."/>
            <person name="Tourova T.P."/>
            <person name="Grouzdev D.S."/>
            <person name="Beletsky A.V."/>
            <person name="Sokolova D.S."/>
            <person name="Samigullina S.R."/>
            <person name="Poltaraus A.B."/>
            <person name="Avtukh A.N."/>
            <person name="Tereshina V.M."/>
            <person name="Zhaparov N.S."/>
            <person name="Mardanov A.V."/>
            <person name="Nazina T.N."/>
        </authorList>
    </citation>
    <scope>NUCLEOTIDE SEQUENCE [LARGE SCALE GENOMIC DNA]</scope>
    <source>
        <strain evidence="2 3">9FUS</strain>
    </source>
</reference>
<keyword evidence="3" id="KW-1185">Reference proteome</keyword>
<dbReference type="Proteomes" id="UP001568698">
    <property type="component" value="Unassembled WGS sequence"/>
</dbReference>
<evidence type="ECO:0000256" key="1">
    <source>
        <dbReference type="SAM" id="SignalP"/>
    </source>
</evidence>
<name>A0ABV4K3S5_9BACT</name>
<proteinExistence type="predicted"/>
<keyword evidence="1" id="KW-0732">Signal</keyword>
<comment type="caution">
    <text evidence="2">The sequence shown here is derived from an EMBL/GenBank/DDBJ whole genome shotgun (WGS) entry which is preliminary data.</text>
</comment>
<evidence type="ECO:0008006" key="4">
    <source>
        <dbReference type="Google" id="ProtNLM"/>
    </source>
</evidence>
<accession>A0ABV4K3S5</accession>
<protein>
    <recommendedName>
        <fullName evidence="4">Porin</fullName>
    </recommendedName>
</protein>
<gene>
    <name evidence="2" type="ORF">AB6M95_12750</name>
</gene>
<organism evidence="2 3">
    <name type="scientific">Pseudodesulfovibrio karagichevae</name>
    <dbReference type="NCBI Taxonomy" id="3239305"/>
    <lineage>
        <taxon>Bacteria</taxon>
        <taxon>Pseudomonadati</taxon>
        <taxon>Thermodesulfobacteriota</taxon>
        <taxon>Desulfovibrionia</taxon>
        <taxon>Desulfovibrionales</taxon>
        <taxon>Desulfovibrionaceae</taxon>
    </lineage>
</organism>
<dbReference type="RefSeq" id="WP_371387141.1">
    <property type="nucleotide sequence ID" value="NZ_JBGLYH010000037.1"/>
</dbReference>